<organism evidence="1 2">
    <name type="scientific">Rhodovulum euryhalinum</name>
    <dbReference type="NCBI Taxonomy" id="35805"/>
    <lineage>
        <taxon>Bacteria</taxon>
        <taxon>Pseudomonadati</taxon>
        <taxon>Pseudomonadota</taxon>
        <taxon>Alphaproteobacteria</taxon>
        <taxon>Rhodobacterales</taxon>
        <taxon>Paracoccaceae</taxon>
        <taxon>Rhodovulum</taxon>
    </lineage>
</organism>
<keyword evidence="2" id="KW-1185">Reference proteome</keyword>
<dbReference type="OrthoDB" id="8373403at2"/>
<sequence>MAQSQKSSATDDDLGRQIEALKSDVSDISKTLAQMGAERRDETVDGVRRAASGLRARGADAADQISTGGMALGEEAADAVRRNPGSAMALAVGAGFIVGLMTGRR</sequence>
<evidence type="ECO:0000313" key="2">
    <source>
        <dbReference type="Proteomes" id="UP000295142"/>
    </source>
</evidence>
<evidence type="ECO:0000313" key="1">
    <source>
        <dbReference type="EMBL" id="TCO69556.1"/>
    </source>
</evidence>
<accession>A0A4R2KGH6</accession>
<dbReference type="Proteomes" id="UP000295142">
    <property type="component" value="Unassembled WGS sequence"/>
</dbReference>
<gene>
    <name evidence="1" type="ORF">EV655_1147</name>
</gene>
<comment type="caution">
    <text evidence="1">The sequence shown here is derived from an EMBL/GenBank/DDBJ whole genome shotgun (WGS) entry which is preliminary data.</text>
</comment>
<dbReference type="RefSeq" id="WP_132546206.1">
    <property type="nucleotide sequence ID" value="NZ_SLWW01000014.1"/>
</dbReference>
<protein>
    <submittedName>
        <fullName evidence="1">Uncharacterized protein DUF883</fullName>
    </submittedName>
</protein>
<dbReference type="AlphaFoldDB" id="A0A4R2KGH6"/>
<proteinExistence type="predicted"/>
<name>A0A4R2KGH6_9RHOB</name>
<dbReference type="EMBL" id="SLWW01000014">
    <property type="protein sequence ID" value="TCO69556.1"/>
    <property type="molecule type" value="Genomic_DNA"/>
</dbReference>
<reference evidence="1 2" key="1">
    <citation type="submission" date="2019-03" db="EMBL/GenBank/DDBJ databases">
        <title>Genomic Encyclopedia of Type Strains, Phase IV (KMG-IV): sequencing the most valuable type-strain genomes for metagenomic binning, comparative biology and taxonomic classification.</title>
        <authorList>
            <person name="Goeker M."/>
        </authorList>
    </citation>
    <scope>NUCLEOTIDE SEQUENCE [LARGE SCALE GENOMIC DNA]</scope>
    <source>
        <strain evidence="1 2">DSM 4868</strain>
    </source>
</reference>